<dbReference type="AlphaFoldDB" id="A0AAD9S495"/>
<dbReference type="Proteomes" id="UP001265746">
    <property type="component" value="Unassembled WGS sequence"/>
</dbReference>
<comment type="caution">
    <text evidence="1">The sequence shown here is derived from an EMBL/GenBank/DDBJ whole genome shotgun (WGS) entry which is preliminary data.</text>
</comment>
<accession>A0AAD9S495</accession>
<protein>
    <submittedName>
        <fullName evidence="1">Uncharacterized protein</fullName>
    </submittedName>
</protein>
<gene>
    <name evidence="1" type="ORF">N8I77_012126</name>
</gene>
<dbReference type="EMBL" id="JAUJFL010000008">
    <property type="protein sequence ID" value="KAK2598736.1"/>
    <property type="molecule type" value="Genomic_DNA"/>
</dbReference>
<sequence>MTMIERAVSVPAARPAWFNLDHVHGRTMWRISTSIRLILFANTDLTILRTASFWTERRSWLSRRNLDTPEIFDDSSARRLQVLCTSCPGSACIMSTHHVSALWRLRAWMREDQITGFVFDRSIIAIRKENSRMLPTGHLRLSNAVLPRTSSLQHALVIISFSSI</sequence>
<reference evidence="1" key="1">
    <citation type="submission" date="2023-06" db="EMBL/GenBank/DDBJ databases">
        <authorList>
            <person name="Noh H."/>
        </authorList>
    </citation>
    <scope>NUCLEOTIDE SEQUENCE</scope>
    <source>
        <strain evidence="1">DUCC20226</strain>
    </source>
</reference>
<name>A0AAD9S495_PHOAM</name>
<proteinExistence type="predicted"/>
<evidence type="ECO:0000313" key="2">
    <source>
        <dbReference type="Proteomes" id="UP001265746"/>
    </source>
</evidence>
<organism evidence="1 2">
    <name type="scientific">Phomopsis amygdali</name>
    <name type="common">Fusicoccum amygdali</name>
    <dbReference type="NCBI Taxonomy" id="1214568"/>
    <lineage>
        <taxon>Eukaryota</taxon>
        <taxon>Fungi</taxon>
        <taxon>Dikarya</taxon>
        <taxon>Ascomycota</taxon>
        <taxon>Pezizomycotina</taxon>
        <taxon>Sordariomycetes</taxon>
        <taxon>Sordariomycetidae</taxon>
        <taxon>Diaporthales</taxon>
        <taxon>Diaporthaceae</taxon>
        <taxon>Diaporthe</taxon>
    </lineage>
</organism>
<keyword evidence="2" id="KW-1185">Reference proteome</keyword>
<evidence type="ECO:0000313" key="1">
    <source>
        <dbReference type="EMBL" id="KAK2598736.1"/>
    </source>
</evidence>